<dbReference type="Proteomes" id="UP001162480">
    <property type="component" value="Chromosome 5"/>
</dbReference>
<keyword evidence="10" id="KW-1185">Reference proteome</keyword>
<evidence type="ECO:0000256" key="8">
    <source>
        <dbReference type="SAM" id="Phobius"/>
    </source>
</evidence>
<evidence type="ECO:0000256" key="1">
    <source>
        <dbReference type="ARBA" id="ARBA00004141"/>
    </source>
</evidence>
<dbReference type="AlphaFoldDB" id="A0AA36AWQ2"/>
<keyword evidence="6 8" id="KW-1133">Transmembrane helix</keyword>
<comment type="subcellular location">
    <subcellularLocation>
        <location evidence="1">Membrane</location>
        <topology evidence="1">Multi-pass membrane protein</topology>
    </subcellularLocation>
</comment>
<dbReference type="Pfam" id="PF10251">
    <property type="entry name" value="PEN-2"/>
    <property type="match status" value="1"/>
</dbReference>
<dbReference type="PANTHER" id="PTHR16318:SF0">
    <property type="entry name" value="GAMMA-SECRETASE SUBUNIT PEN-2"/>
    <property type="match status" value="1"/>
</dbReference>
<evidence type="ECO:0000256" key="2">
    <source>
        <dbReference type="ARBA" id="ARBA00009607"/>
    </source>
</evidence>
<evidence type="ECO:0000256" key="7">
    <source>
        <dbReference type="ARBA" id="ARBA00023136"/>
    </source>
</evidence>
<dbReference type="GO" id="GO:0007220">
    <property type="term" value="P:Notch receptor processing"/>
    <property type="evidence" value="ECO:0007669"/>
    <property type="project" value="TreeGrafter"/>
</dbReference>
<evidence type="ECO:0000256" key="6">
    <source>
        <dbReference type="ARBA" id="ARBA00022989"/>
    </source>
</evidence>
<feature type="transmembrane region" description="Helical" evidence="8">
    <location>
        <begin position="70"/>
        <end position="88"/>
    </location>
</feature>
<comment type="similarity">
    <text evidence="2">Belongs to the PEN-2 family.</text>
</comment>
<evidence type="ECO:0000256" key="5">
    <source>
        <dbReference type="ARBA" id="ARBA00022976"/>
    </source>
</evidence>
<dbReference type="GO" id="GO:0070765">
    <property type="term" value="C:gamma-secretase complex"/>
    <property type="evidence" value="ECO:0007669"/>
    <property type="project" value="TreeGrafter"/>
</dbReference>
<accession>A0AA36AWQ2</accession>
<keyword evidence="4 8" id="KW-0812">Transmembrane</keyword>
<protein>
    <recommendedName>
        <fullName evidence="3">Gamma-secretase subunit PEN-2</fullName>
    </recommendedName>
</protein>
<dbReference type="EMBL" id="OX597818">
    <property type="protein sequence ID" value="CAI9722652.1"/>
    <property type="molecule type" value="Genomic_DNA"/>
</dbReference>
<dbReference type="PANTHER" id="PTHR16318">
    <property type="entry name" value="GAMMA-SECRETASE SUBUNIT PEN-2"/>
    <property type="match status" value="1"/>
</dbReference>
<evidence type="ECO:0000313" key="10">
    <source>
        <dbReference type="Proteomes" id="UP001162480"/>
    </source>
</evidence>
<feature type="transmembrane region" description="Helical" evidence="8">
    <location>
        <begin position="29"/>
        <end position="49"/>
    </location>
</feature>
<reference evidence="9" key="1">
    <citation type="submission" date="2023-08" db="EMBL/GenBank/DDBJ databases">
        <authorList>
            <person name="Alioto T."/>
            <person name="Alioto T."/>
            <person name="Gomez Garrido J."/>
        </authorList>
    </citation>
    <scope>NUCLEOTIDE SEQUENCE</scope>
</reference>
<keyword evidence="5" id="KW-0914">Notch signaling pathway</keyword>
<sequence length="112" mass="13532">MCNSNKVTSCYMDLRRVKDDVKLDLCRTYYKGGFALLPFLWFINFLWFFREAYRRPEFEQQKQIRTYVTRSLIGSLIWFSIMIVWIIIFQMKRAEWGAVADYMSFIIPTGRA</sequence>
<name>A0AA36AWQ2_OCTVU</name>
<evidence type="ECO:0000256" key="3">
    <source>
        <dbReference type="ARBA" id="ARBA00018306"/>
    </source>
</evidence>
<gene>
    <name evidence="9" type="ORF">OCTVUL_1B029016</name>
</gene>
<proteinExistence type="inferred from homology"/>
<evidence type="ECO:0000256" key="4">
    <source>
        <dbReference type="ARBA" id="ARBA00022692"/>
    </source>
</evidence>
<organism evidence="9 10">
    <name type="scientific">Octopus vulgaris</name>
    <name type="common">Common octopus</name>
    <dbReference type="NCBI Taxonomy" id="6645"/>
    <lineage>
        <taxon>Eukaryota</taxon>
        <taxon>Metazoa</taxon>
        <taxon>Spiralia</taxon>
        <taxon>Lophotrochozoa</taxon>
        <taxon>Mollusca</taxon>
        <taxon>Cephalopoda</taxon>
        <taxon>Coleoidea</taxon>
        <taxon>Octopodiformes</taxon>
        <taxon>Octopoda</taxon>
        <taxon>Incirrata</taxon>
        <taxon>Octopodidae</taxon>
        <taxon>Octopus</taxon>
    </lineage>
</organism>
<dbReference type="GO" id="GO:0007219">
    <property type="term" value="P:Notch signaling pathway"/>
    <property type="evidence" value="ECO:0007669"/>
    <property type="project" value="UniProtKB-KW"/>
</dbReference>
<dbReference type="InterPro" id="IPR019379">
    <property type="entry name" value="Gamma_Secretase_Asp_P_PEN2"/>
</dbReference>
<keyword evidence="7 8" id="KW-0472">Membrane</keyword>
<evidence type="ECO:0000313" key="9">
    <source>
        <dbReference type="EMBL" id="CAI9722652.1"/>
    </source>
</evidence>